<feature type="compositionally biased region" description="Polar residues" evidence="1">
    <location>
        <begin position="35"/>
        <end position="51"/>
    </location>
</feature>
<dbReference type="PANTHER" id="PTHR31407">
    <property type="match status" value="1"/>
</dbReference>
<evidence type="ECO:0000259" key="2">
    <source>
        <dbReference type="Pfam" id="PF01789"/>
    </source>
</evidence>
<sequence length="267" mass="29057">MLTTHQCNRGLLGAFQRSGTPPRTSGQHQRRTVGASAQQQATDQNHSQTDSCSRRQLLQLVPAAAALALGGLAGPASAVQGLTAGRLPGLDKREVDGFMTYTRPEGKSGGHGVGWSEIPRYSFKVPQGWQESPVSIADLGGTEIDLRFTNPEQGSLAVVVAPVLRFIDVGFNADIRIEELGSPEKLIGGFAPELFGSPLQDDDVISTDVTKKGELTHYRWELKPHRLVEATAYKNRVFLLALTANGRQWRKSEDKLKTIQQSFDILA</sequence>
<dbReference type="PROSITE" id="PS51318">
    <property type="entry name" value="TAT"/>
    <property type="match status" value="1"/>
</dbReference>
<keyword evidence="4" id="KW-1185">Reference proteome</keyword>
<organism evidence="3 4">
    <name type="scientific">Coccomyxa viridis</name>
    <dbReference type="NCBI Taxonomy" id="1274662"/>
    <lineage>
        <taxon>Eukaryota</taxon>
        <taxon>Viridiplantae</taxon>
        <taxon>Chlorophyta</taxon>
        <taxon>core chlorophytes</taxon>
        <taxon>Trebouxiophyceae</taxon>
        <taxon>Trebouxiophyceae incertae sedis</taxon>
        <taxon>Coccomyxaceae</taxon>
        <taxon>Coccomyxa</taxon>
    </lineage>
</organism>
<reference evidence="3 4" key="1">
    <citation type="submission" date="2024-06" db="EMBL/GenBank/DDBJ databases">
        <authorList>
            <person name="Kraege A."/>
            <person name="Thomma B."/>
        </authorList>
    </citation>
    <scope>NUCLEOTIDE SEQUENCE [LARGE SCALE GENOMIC DNA]</scope>
</reference>
<dbReference type="Gene3D" id="3.40.1000.10">
    <property type="entry name" value="Mog1/PsbP, alpha/beta/alpha sandwich"/>
    <property type="match status" value="1"/>
</dbReference>
<proteinExistence type="predicted"/>
<protein>
    <submittedName>
        <fullName evidence="3">G9711 protein</fullName>
    </submittedName>
</protein>
<dbReference type="InterPro" id="IPR002683">
    <property type="entry name" value="PsbP_C"/>
</dbReference>
<feature type="domain" description="PsbP C-terminal" evidence="2">
    <location>
        <begin position="120"/>
        <end position="265"/>
    </location>
</feature>
<dbReference type="EMBL" id="CAXHTA020000016">
    <property type="protein sequence ID" value="CAL5226845.1"/>
    <property type="molecule type" value="Genomic_DNA"/>
</dbReference>
<gene>
    <name evidence="3" type="primary">g9711</name>
    <name evidence="3" type="ORF">VP750_LOCUS8751</name>
</gene>
<dbReference type="Pfam" id="PF01789">
    <property type="entry name" value="PsbP"/>
    <property type="match status" value="1"/>
</dbReference>
<name>A0ABP1G6B4_9CHLO</name>
<comment type="caution">
    <text evidence="3">The sequence shown here is derived from an EMBL/GenBank/DDBJ whole genome shotgun (WGS) entry which is preliminary data.</text>
</comment>
<evidence type="ECO:0000313" key="3">
    <source>
        <dbReference type="EMBL" id="CAL5226845.1"/>
    </source>
</evidence>
<dbReference type="PANTHER" id="PTHR31407:SF38">
    <property type="entry name" value="PSBP DOMAIN-CONTAINING PROTEIN 4, CHLOROPLASTIC"/>
    <property type="match status" value="1"/>
</dbReference>
<dbReference type="SUPFAM" id="SSF55724">
    <property type="entry name" value="Mog1p/PsbP-like"/>
    <property type="match status" value="1"/>
</dbReference>
<dbReference type="InterPro" id="IPR016123">
    <property type="entry name" value="Mog1/PsbP_a/b/a-sand"/>
</dbReference>
<feature type="region of interest" description="Disordered" evidence="1">
    <location>
        <begin position="1"/>
        <end position="51"/>
    </location>
</feature>
<evidence type="ECO:0000256" key="1">
    <source>
        <dbReference type="SAM" id="MobiDB-lite"/>
    </source>
</evidence>
<feature type="compositionally biased region" description="Polar residues" evidence="1">
    <location>
        <begin position="17"/>
        <end position="27"/>
    </location>
</feature>
<accession>A0ABP1G6B4</accession>
<evidence type="ECO:0000313" key="4">
    <source>
        <dbReference type="Proteomes" id="UP001497392"/>
    </source>
</evidence>
<dbReference type="InterPro" id="IPR006311">
    <property type="entry name" value="TAT_signal"/>
</dbReference>
<dbReference type="Proteomes" id="UP001497392">
    <property type="component" value="Unassembled WGS sequence"/>
</dbReference>